<dbReference type="InterPro" id="IPR044790">
    <property type="entry name" value="MD26C-like"/>
</dbReference>
<dbReference type="GO" id="GO:0005634">
    <property type="term" value="C:nucleus"/>
    <property type="evidence" value="ECO:0007669"/>
    <property type="project" value="UniProtKB-SubCell"/>
</dbReference>
<sequence>MADSEENRLISISNQLNAMVTEGQTDNTLTILRNLRDEDISVKLLKKTQIGRAVNNVRRNSSNAEVISLAKKIVNKWKRSAESQICSVVSTTGELPSSQMSQLQMTEETQMSQSMQTAGHPKPEQHHIKGAEETEVAQDSESLLAPSNRGALLLFQTETCIASTQKKNYEKEDENDSDRETSHEQRQDNHLSQQAPQSSNSECQHPDKPCQSYTENNTTTGNVEGISTTSSGDEGMSRESGSDDSNSRQTHLFCCNPSKERRDSQSQQPSVRVEQMGKNTARIEDGQPRVSTSTNGNNSATTQNTSERPLTELQSLRKDVSQIQTQVARIESVLAMLFTPLKQNLDRVSRKLSSLEQQTVRNSQNASSSHDALSEAETQAYPDWLGTLDGATSSSGPSFSLGTLTSNNTKTRHPQSSSQHSSLPQLSLKVKSEPLDPGYDLASANQSVANDEMSVSQETEIEGSPSQLLFPQMTEDGGIRFESLTSEATENKTTVTPKPGPSTEPDIIPRKKPKLEHHSKESHSSWLSVGFEKKLSPFQSKCSDVAGLKVVHEGTDSDDDLSGSGHFDQEGVPGQESPPEFKKPIVITPVKNVVRGPSQDAPLQEFACFTQVVDSMEDTEECTEDEARLLREEKKKLRKDWNQQCKRVAGTPYSALGKNQGRGQLKAIHDVEVGKEAIKKVLFKKQKKSSQSQPPDGDSSQPNFQND</sequence>
<feature type="compositionally biased region" description="Polar residues" evidence="4">
    <location>
        <begin position="190"/>
        <end position="203"/>
    </location>
</feature>
<evidence type="ECO:0000313" key="6">
    <source>
        <dbReference type="EMBL" id="CAH1242065.1"/>
    </source>
</evidence>
<evidence type="ECO:0000256" key="2">
    <source>
        <dbReference type="ARBA" id="ARBA00023242"/>
    </source>
</evidence>
<feature type="region of interest" description="Disordered" evidence="4">
    <location>
        <begin position="165"/>
        <end position="310"/>
    </location>
</feature>
<dbReference type="InterPro" id="IPR035441">
    <property type="entry name" value="TFIIS/LEDGF_dom_sf"/>
</dbReference>
<feature type="compositionally biased region" description="Polar residues" evidence="4">
    <location>
        <begin position="396"/>
        <end position="409"/>
    </location>
</feature>
<feature type="compositionally biased region" description="Low complexity" evidence="4">
    <location>
        <begin position="689"/>
        <end position="707"/>
    </location>
</feature>
<dbReference type="SMART" id="SM00509">
    <property type="entry name" value="TFS2N"/>
    <property type="match status" value="1"/>
</dbReference>
<evidence type="ECO:0000256" key="1">
    <source>
        <dbReference type="ARBA" id="ARBA00004123"/>
    </source>
</evidence>
<accession>A0A8J9YUP7</accession>
<dbReference type="InterPro" id="IPR003617">
    <property type="entry name" value="TFIIS/CRSP70_N_sub"/>
</dbReference>
<dbReference type="Pfam" id="PF08711">
    <property type="entry name" value="Med26"/>
    <property type="match status" value="1"/>
</dbReference>
<protein>
    <submittedName>
        <fullName evidence="6">TCEA3 protein</fullName>
    </submittedName>
</protein>
<dbReference type="Proteomes" id="UP000838412">
    <property type="component" value="Chromosome 12"/>
</dbReference>
<feature type="compositionally biased region" description="Basic and acidic residues" evidence="4">
    <location>
        <begin position="178"/>
        <end position="189"/>
    </location>
</feature>
<comment type="subcellular location">
    <subcellularLocation>
        <location evidence="1">Nucleus</location>
    </subcellularLocation>
</comment>
<evidence type="ECO:0000313" key="7">
    <source>
        <dbReference type="Proteomes" id="UP000838412"/>
    </source>
</evidence>
<feature type="coiled-coil region" evidence="3">
    <location>
        <begin position="613"/>
        <end position="640"/>
    </location>
</feature>
<feature type="compositionally biased region" description="Low complexity" evidence="4">
    <location>
        <begin position="291"/>
        <end position="306"/>
    </location>
</feature>
<evidence type="ECO:0000256" key="4">
    <source>
        <dbReference type="SAM" id="MobiDB-lite"/>
    </source>
</evidence>
<organism evidence="6 7">
    <name type="scientific">Branchiostoma lanceolatum</name>
    <name type="common">Common lancelet</name>
    <name type="synonym">Amphioxus lanceolatum</name>
    <dbReference type="NCBI Taxonomy" id="7740"/>
    <lineage>
        <taxon>Eukaryota</taxon>
        <taxon>Metazoa</taxon>
        <taxon>Chordata</taxon>
        <taxon>Cephalochordata</taxon>
        <taxon>Leptocardii</taxon>
        <taxon>Amphioxiformes</taxon>
        <taxon>Branchiostomatidae</taxon>
        <taxon>Branchiostoma</taxon>
    </lineage>
</organism>
<dbReference type="PANTHER" id="PTHR47210:SF1">
    <property type="entry name" value="MEDIATOR OF RNA POLYMERASE II TRANSCRIPTION SUBUNIT 26C-RELATED"/>
    <property type="match status" value="1"/>
</dbReference>
<dbReference type="CDD" id="cd00183">
    <property type="entry name" value="TFIIS_I"/>
    <property type="match status" value="1"/>
</dbReference>
<dbReference type="AlphaFoldDB" id="A0A8J9YUP7"/>
<dbReference type="InterPro" id="IPR017923">
    <property type="entry name" value="TFIIS_N"/>
</dbReference>
<reference evidence="6" key="1">
    <citation type="submission" date="2022-01" db="EMBL/GenBank/DDBJ databases">
        <authorList>
            <person name="Braso-Vives M."/>
        </authorList>
    </citation>
    <scope>NUCLEOTIDE SEQUENCE</scope>
</reference>
<dbReference type="PANTHER" id="PTHR47210">
    <property type="entry name" value="MEDIATOR OF RNA POLYMERASE II TRANSCRIPTION SUBUNIT 26C-RELATED"/>
    <property type="match status" value="1"/>
</dbReference>
<feature type="region of interest" description="Disordered" evidence="4">
    <location>
        <begin position="396"/>
        <end position="426"/>
    </location>
</feature>
<feature type="region of interest" description="Disordered" evidence="4">
    <location>
        <begin position="683"/>
        <end position="707"/>
    </location>
</feature>
<feature type="domain" description="Transcription elongation factor TFIIS/CRSP70 N-terminal sub-type" evidence="5">
    <location>
        <begin position="9"/>
        <end position="83"/>
    </location>
</feature>
<feature type="region of interest" description="Disordered" evidence="4">
    <location>
        <begin position="553"/>
        <end position="582"/>
    </location>
</feature>
<evidence type="ECO:0000259" key="5">
    <source>
        <dbReference type="SMART" id="SM00509"/>
    </source>
</evidence>
<feature type="compositionally biased region" description="Polar residues" evidence="4">
    <location>
        <begin position="91"/>
        <end position="117"/>
    </location>
</feature>
<name>A0A8J9YUP7_BRALA</name>
<feature type="region of interest" description="Disordered" evidence="4">
    <location>
        <begin position="483"/>
        <end position="521"/>
    </location>
</feature>
<feature type="compositionally biased region" description="Polar residues" evidence="4">
    <location>
        <begin position="356"/>
        <end position="371"/>
    </location>
</feature>
<feature type="region of interest" description="Disordered" evidence="4">
    <location>
        <begin position="356"/>
        <end position="375"/>
    </location>
</feature>
<evidence type="ECO:0000256" key="3">
    <source>
        <dbReference type="SAM" id="Coils"/>
    </source>
</evidence>
<proteinExistence type="predicted"/>
<feature type="compositionally biased region" description="Low complexity" evidence="4">
    <location>
        <begin position="414"/>
        <end position="426"/>
    </location>
</feature>
<dbReference type="Gene3D" id="1.20.930.10">
    <property type="entry name" value="Conserved domain common to transcription factors TFIIS, elongin A, CRSP70"/>
    <property type="match status" value="1"/>
</dbReference>
<dbReference type="EMBL" id="OV696697">
    <property type="protein sequence ID" value="CAH1242065.1"/>
    <property type="molecule type" value="Genomic_DNA"/>
</dbReference>
<keyword evidence="7" id="KW-1185">Reference proteome</keyword>
<dbReference type="SUPFAM" id="SSF47676">
    <property type="entry name" value="Conserved domain common to transcription factors TFIIS, elongin A, CRSP70"/>
    <property type="match status" value="1"/>
</dbReference>
<dbReference type="OrthoDB" id="10047705at2759"/>
<feature type="region of interest" description="Disordered" evidence="4">
    <location>
        <begin position="91"/>
        <end position="126"/>
    </location>
</feature>
<keyword evidence="3" id="KW-0175">Coiled coil</keyword>
<feature type="compositionally biased region" description="Low complexity" evidence="4">
    <location>
        <begin position="214"/>
        <end position="225"/>
    </location>
</feature>
<feature type="compositionally biased region" description="Polar residues" evidence="4">
    <location>
        <begin position="483"/>
        <end position="496"/>
    </location>
</feature>
<keyword evidence="2" id="KW-0539">Nucleus</keyword>
<feature type="region of interest" description="Disordered" evidence="4">
    <location>
        <begin position="448"/>
        <end position="467"/>
    </location>
</feature>
<gene>
    <name evidence="6" type="primary">TCEA3</name>
    <name evidence="6" type="ORF">BLAG_LOCUS5411</name>
</gene>